<protein>
    <recommendedName>
        <fullName evidence="6 7">Glutaminase</fullName>
        <ecNumber evidence="3 7">3.5.1.2</ecNumber>
    </recommendedName>
</protein>
<dbReference type="InterPro" id="IPR002645">
    <property type="entry name" value="STAS_dom"/>
</dbReference>
<reference evidence="9 10" key="1">
    <citation type="submission" date="2017-02" db="EMBL/GenBank/DDBJ databases">
        <authorList>
            <person name="Peterson S.W."/>
        </authorList>
    </citation>
    <scope>NUCLEOTIDE SEQUENCE [LARGE SCALE GENOMIC DNA]</scope>
    <source>
        <strain evidence="9 10">B Mb 05.01</strain>
    </source>
</reference>
<evidence type="ECO:0000256" key="2">
    <source>
        <dbReference type="ARBA" id="ARBA00011881"/>
    </source>
</evidence>
<dbReference type="SUPFAM" id="SSF56601">
    <property type="entry name" value="beta-lactamase/transpeptidase-like"/>
    <property type="match status" value="1"/>
</dbReference>
<comment type="subunit">
    <text evidence="2 7">Homotetramer.</text>
</comment>
<dbReference type="HAMAP" id="MF_00313">
    <property type="entry name" value="Glutaminase"/>
    <property type="match status" value="1"/>
</dbReference>
<dbReference type="EC" id="3.5.1.2" evidence="3 7"/>
<comment type="similarity">
    <text evidence="1 7">Belongs to the glutaminase family.</text>
</comment>
<dbReference type="InterPro" id="IPR036513">
    <property type="entry name" value="STAS_dom_sf"/>
</dbReference>
<dbReference type="PROSITE" id="PS50801">
    <property type="entry name" value="STAS"/>
    <property type="match status" value="1"/>
</dbReference>
<dbReference type="EMBL" id="FUKO01000019">
    <property type="protein sequence ID" value="SJN27602.1"/>
    <property type="molecule type" value="Genomic_DNA"/>
</dbReference>
<feature type="binding site" evidence="7">
    <location>
        <position position="70"/>
    </location>
    <ligand>
        <name>substrate</name>
    </ligand>
</feature>
<evidence type="ECO:0000256" key="3">
    <source>
        <dbReference type="ARBA" id="ARBA00012918"/>
    </source>
</evidence>
<sequence length="464" mass="48883">MAAPEKLSGIVTSFLDVVHDRLITDTRGAVADYIPQLAEADPNLFGIALCGLNGHVYESGDTDVDFTVQSASKPFVYSLALDDRGLDAVHARVGAEPSGEAFNSVKLEAGTGRPPNPMVNAGAIVTTSLVRGESSEERFARILARLSAFAGRDLSVDEAVFDSERESGDRNRALAYLMHSAGSLAAPVTETLDTYFRQCSVLVTARDLAVMGATLSNGGVNPVTNERVTSAETCQHVMTIMATCGMYDYAGEWLLRAGLPAKSGVAGGLVASSPGEFGLGLFSPRLDASGASVRGVVAAQRLATRFGLHVLHRPLTLSAAEVTAANDELAAGLGAEQDAAATQILQQNADDLAVWRLRGYIDFDGAERLLLNLDAWLDARPADRDSPAVIVLDLTEVTQLQSVAMWMLAALASWCRERGMRVIASDPLGRSLGVAGLSQTADFDGAMRDAAATAGVGQEDEETP</sequence>
<feature type="binding site" evidence="7">
    <location>
        <position position="171"/>
    </location>
    <ligand>
        <name>substrate</name>
    </ligand>
</feature>
<evidence type="ECO:0000313" key="10">
    <source>
        <dbReference type="Proteomes" id="UP000196320"/>
    </source>
</evidence>
<dbReference type="Gene3D" id="3.30.750.24">
    <property type="entry name" value="STAS domain"/>
    <property type="match status" value="1"/>
</dbReference>
<dbReference type="Pfam" id="PF01740">
    <property type="entry name" value="STAS"/>
    <property type="match status" value="1"/>
</dbReference>
<dbReference type="Proteomes" id="UP000196320">
    <property type="component" value="Unassembled WGS sequence"/>
</dbReference>
<proteinExistence type="inferred from homology"/>
<dbReference type="Gene3D" id="3.40.710.10">
    <property type="entry name" value="DD-peptidase/beta-lactamase superfamily"/>
    <property type="match status" value="1"/>
</dbReference>
<feature type="binding site" evidence="7">
    <location>
        <position position="247"/>
    </location>
    <ligand>
        <name>substrate</name>
    </ligand>
</feature>
<keyword evidence="10" id="KW-1185">Reference proteome</keyword>
<dbReference type="FunFam" id="3.40.710.10:FF:000005">
    <property type="entry name" value="Glutaminase"/>
    <property type="match status" value="1"/>
</dbReference>
<dbReference type="SUPFAM" id="SSF52091">
    <property type="entry name" value="SpoIIaa-like"/>
    <property type="match status" value="1"/>
</dbReference>
<keyword evidence="7" id="KW-0007">Acetylation</keyword>
<evidence type="ECO:0000313" key="9">
    <source>
        <dbReference type="EMBL" id="SJN27602.1"/>
    </source>
</evidence>
<evidence type="ECO:0000256" key="1">
    <source>
        <dbReference type="ARBA" id="ARBA00011076"/>
    </source>
</evidence>
<dbReference type="AlphaFoldDB" id="A0A1R4J6G2"/>
<evidence type="ECO:0000256" key="6">
    <source>
        <dbReference type="ARBA" id="ARBA00070405"/>
    </source>
</evidence>
<feature type="binding site" evidence="7">
    <location>
        <position position="120"/>
    </location>
    <ligand>
        <name>substrate</name>
    </ligand>
</feature>
<accession>A0A1R4J6G2</accession>
<dbReference type="GO" id="GO:0006543">
    <property type="term" value="P:L-glutamine catabolic process"/>
    <property type="evidence" value="ECO:0007669"/>
    <property type="project" value="TreeGrafter"/>
</dbReference>
<dbReference type="RefSeq" id="WP_179206688.1">
    <property type="nucleotide sequence ID" value="NZ_FUKO01000019.1"/>
</dbReference>
<comment type="catalytic activity">
    <reaction evidence="5 7">
        <text>L-glutamine + H2O = L-glutamate + NH4(+)</text>
        <dbReference type="Rhea" id="RHEA:15889"/>
        <dbReference type="ChEBI" id="CHEBI:15377"/>
        <dbReference type="ChEBI" id="CHEBI:28938"/>
        <dbReference type="ChEBI" id="CHEBI:29985"/>
        <dbReference type="ChEBI" id="CHEBI:58359"/>
        <dbReference type="EC" id="3.5.1.2"/>
    </reaction>
</comment>
<feature type="binding site" evidence="7">
    <location>
        <position position="164"/>
    </location>
    <ligand>
        <name>substrate</name>
    </ligand>
</feature>
<dbReference type="PANTHER" id="PTHR12544:SF29">
    <property type="entry name" value="GLUTAMINASE"/>
    <property type="match status" value="1"/>
</dbReference>
<dbReference type="GO" id="GO:0006537">
    <property type="term" value="P:glutamate biosynthetic process"/>
    <property type="evidence" value="ECO:0007669"/>
    <property type="project" value="TreeGrafter"/>
</dbReference>
<dbReference type="NCBIfam" id="TIGR03814">
    <property type="entry name" value="Gln_ase"/>
    <property type="match status" value="1"/>
</dbReference>
<evidence type="ECO:0000259" key="8">
    <source>
        <dbReference type="PROSITE" id="PS50801"/>
    </source>
</evidence>
<feature type="binding site" evidence="7">
    <location>
        <position position="265"/>
    </location>
    <ligand>
        <name>substrate</name>
    </ligand>
</feature>
<dbReference type="GO" id="GO:0004359">
    <property type="term" value="F:glutaminase activity"/>
    <property type="evidence" value="ECO:0007669"/>
    <property type="project" value="UniProtKB-UniRule"/>
</dbReference>
<feature type="domain" description="STAS" evidence="8">
    <location>
        <begin position="342"/>
        <end position="464"/>
    </location>
</feature>
<evidence type="ECO:0000256" key="7">
    <source>
        <dbReference type="HAMAP-Rule" id="MF_00313"/>
    </source>
</evidence>
<evidence type="ECO:0000256" key="5">
    <source>
        <dbReference type="ARBA" id="ARBA00049534"/>
    </source>
</evidence>
<name>A0A1R4J6G2_9MICO</name>
<dbReference type="InterPro" id="IPR012338">
    <property type="entry name" value="Beta-lactam/transpept-like"/>
</dbReference>
<gene>
    <name evidence="7" type="primary">glsA</name>
    <name evidence="9" type="ORF">FM104_05650</name>
</gene>
<dbReference type="Pfam" id="PF04960">
    <property type="entry name" value="Glutaminase"/>
    <property type="match status" value="1"/>
</dbReference>
<organism evidence="9 10">
    <name type="scientific">Microbacterium esteraromaticum</name>
    <dbReference type="NCBI Taxonomy" id="57043"/>
    <lineage>
        <taxon>Bacteria</taxon>
        <taxon>Bacillati</taxon>
        <taxon>Actinomycetota</taxon>
        <taxon>Actinomycetes</taxon>
        <taxon>Micrococcales</taxon>
        <taxon>Microbacteriaceae</taxon>
        <taxon>Microbacterium</taxon>
    </lineage>
</organism>
<dbReference type="InterPro" id="IPR015868">
    <property type="entry name" value="Glutaminase"/>
</dbReference>
<keyword evidence="4 7" id="KW-0378">Hydrolase</keyword>
<feature type="binding site" evidence="7">
    <location>
        <position position="195"/>
    </location>
    <ligand>
        <name>substrate</name>
    </ligand>
</feature>
<dbReference type="PANTHER" id="PTHR12544">
    <property type="entry name" value="GLUTAMINASE"/>
    <property type="match status" value="1"/>
</dbReference>
<evidence type="ECO:0000256" key="4">
    <source>
        <dbReference type="ARBA" id="ARBA00022801"/>
    </source>
</evidence>